<dbReference type="OrthoDB" id="29646at2759"/>
<dbReference type="EMBL" id="ASPP01023705">
    <property type="protein sequence ID" value="ETO10031.1"/>
    <property type="molecule type" value="Genomic_DNA"/>
</dbReference>
<reference evidence="1 2" key="1">
    <citation type="journal article" date="2013" name="Curr. Biol.">
        <title>The Genome of the Foraminiferan Reticulomyxa filosa.</title>
        <authorList>
            <person name="Glockner G."/>
            <person name="Hulsmann N."/>
            <person name="Schleicher M."/>
            <person name="Noegel A.A."/>
            <person name="Eichinger L."/>
            <person name="Gallinger C."/>
            <person name="Pawlowski J."/>
            <person name="Sierra R."/>
            <person name="Euteneuer U."/>
            <person name="Pillet L."/>
            <person name="Moustafa A."/>
            <person name="Platzer M."/>
            <person name="Groth M."/>
            <person name="Szafranski K."/>
            <person name="Schliwa M."/>
        </authorList>
    </citation>
    <scope>NUCLEOTIDE SEQUENCE [LARGE SCALE GENOMIC DNA]</scope>
</reference>
<organism evidence="1 2">
    <name type="scientific">Reticulomyxa filosa</name>
    <dbReference type="NCBI Taxonomy" id="46433"/>
    <lineage>
        <taxon>Eukaryota</taxon>
        <taxon>Sar</taxon>
        <taxon>Rhizaria</taxon>
        <taxon>Retaria</taxon>
        <taxon>Foraminifera</taxon>
        <taxon>Monothalamids</taxon>
        <taxon>Reticulomyxidae</taxon>
        <taxon>Reticulomyxa</taxon>
    </lineage>
</organism>
<keyword evidence="2" id="KW-1185">Reference proteome</keyword>
<name>X6M8Q0_RETFI</name>
<sequence length="166" mass="19812">MEILKSVPRSRKCWYSKDGILTEMTVDEVLPVLHNNIISLQKAIDDNVKEVEMKRKAFKKSKDIKQFVLTKHVVHFLKICFMFKIYDNAILSSLFLSPCQLSQSLITQLVFLYKFWNYFGKKGVKRNIFCVLKMSIFKFFYDMAHMKNLFKRSYYLLKLKKKIVND</sequence>
<protein>
    <submittedName>
        <fullName evidence="1">Uncharacterized protein</fullName>
    </submittedName>
</protein>
<gene>
    <name evidence="1" type="ORF">RFI_27345</name>
</gene>
<dbReference type="AlphaFoldDB" id="X6M8Q0"/>
<evidence type="ECO:0000313" key="1">
    <source>
        <dbReference type="EMBL" id="ETO10031.1"/>
    </source>
</evidence>
<proteinExistence type="predicted"/>
<dbReference type="Proteomes" id="UP000023152">
    <property type="component" value="Unassembled WGS sequence"/>
</dbReference>
<accession>X6M8Q0</accession>
<dbReference type="SUPFAM" id="SSF46579">
    <property type="entry name" value="Prefoldin"/>
    <property type="match status" value="1"/>
</dbReference>
<evidence type="ECO:0000313" key="2">
    <source>
        <dbReference type="Proteomes" id="UP000023152"/>
    </source>
</evidence>
<comment type="caution">
    <text evidence="1">The sequence shown here is derived from an EMBL/GenBank/DDBJ whole genome shotgun (WGS) entry which is preliminary data.</text>
</comment>